<dbReference type="SMART" id="SM00228">
    <property type="entry name" value="PDZ"/>
    <property type="match status" value="1"/>
</dbReference>
<protein>
    <recommendedName>
        <fullName evidence="1">PDZ domain-containing protein</fullName>
    </recommendedName>
</protein>
<dbReference type="OrthoDB" id="7168509at2"/>
<dbReference type="InterPro" id="IPR041489">
    <property type="entry name" value="PDZ_6"/>
</dbReference>
<dbReference type="GO" id="GO:0006508">
    <property type="term" value="P:proteolysis"/>
    <property type="evidence" value="ECO:0007669"/>
    <property type="project" value="InterPro"/>
</dbReference>
<dbReference type="Pfam" id="PF03572">
    <property type="entry name" value="Peptidase_S41"/>
    <property type="match status" value="1"/>
</dbReference>
<dbReference type="PANTHER" id="PTHR32060">
    <property type="entry name" value="TAIL-SPECIFIC PROTEASE"/>
    <property type="match status" value="1"/>
</dbReference>
<dbReference type="CDD" id="cd00136">
    <property type="entry name" value="PDZ_canonical"/>
    <property type="match status" value="1"/>
</dbReference>
<keyword evidence="3" id="KW-1185">Reference proteome</keyword>
<evidence type="ECO:0000259" key="1">
    <source>
        <dbReference type="PROSITE" id="PS50106"/>
    </source>
</evidence>
<comment type="caution">
    <text evidence="2">The sequence shown here is derived from an EMBL/GenBank/DDBJ whole genome shotgun (WGS) entry which is preliminary data.</text>
</comment>
<dbReference type="PROSITE" id="PS51257">
    <property type="entry name" value="PROKAR_LIPOPROTEIN"/>
    <property type="match status" value="1"/>
</dbReference>
<accession>A0A6I4I7H5</accession>
<dbReference type="InterPro" id="IPR005151">
    <property type="entry name" value="Tail-specific_protease"/>
</dbReference>
<dbReference type="InterPro" id="IPR029045">
    <property type="entry name" value="ClpP/crotonase-like_dom_sf"/>
</dbReference>
<gene>
    <name evidence="2" type="ORF">GO816_07950</name>
</gene>
<dbReference type="GO" id="GO:0004175">
    <property type="term" value="F:endopeptidase activity"/>
    <property type="evidence" value="ECO:0007669"/>
    <property type="project" value="TreeGrafter"/>
</dbReference>
<dbReference type="SUPFAM" id="SSF50156">
    <property type="entry name" value="PDZ domain-like"/>
    <property type="match status" value="1"/>
</dbReference>
<dbReference type="Gene3D" id="3.30.750.170">
    <property type="match status" value="1"/>
</dbReference>
<dbReference type="Pfam" id="PF17820">
    <property type="entry name" value="PDZ_6"/>
    <property type="match status" value="1"/>
</dbReference>
<dbReference type="Gene3D" id="2.30.42.10">
    <property type="match status" value="1"/>
</dbReference>
<organism evidence="2 3">
    <name type="scientific">Mucilaginibacter aquatilis</name>
    <dbReference type="NCBI Taxonomy" id="1517760"/>
    <lineage>
        <taxon>Bacteria</taxon>
        <taxon>Pseudomonadati</taxon>
        <taxon>Bacteroidota</taxon>
        <taxon>Sphingobacteriia</taxon>
        <taxon>Sphingobacteriales</taxon>
        <taxon>Sphingobacteriaceae</taxon>
        <taxon>Mucilaginibacter</taxon>
    </lineage>
</organism>
<dbReference type="PROSITE" id="PS50106">
    <property type="entry name" value="PDZ"/>
    <property type="match status" value="1"/>
</dbReference>
<dbReference type="GO" id="GO:0030288">
    <property type="term" value="C:outer membrane-bounded periplasmic space"/>
    <property type="evidence" value="ECO:0007669"/>
    <property type="project" value="TreeGrafter"/>
</dbReference>
<dbReference type="RefSeq" id="WP_157540934.1">
    <property type="nucleotide sequence ID" value="NZ_WQLA01000003.1"/>
</dbReference>
<dbReference type="GO" id="GO:0007165">
    <property type="term" value="P:signal transduction"/>
    <property type="evidence" value="ECO:0007669"/>
    <property type="project" value="TreeGrafter"/>
</dbReference>
<reference evidence="2 3" key="1">
    <citation type="submission" date="2019-12" db="EMBL/GenBank/DDBJ databases">
        <title>Mucilaginibacter sp. HME9299 genome sequencing and assembly.</title>
        <authorList>
            <person name="Kang H."/>
            <person name="Kim H."/>
            <person name="Joh K."/>
        </authorList>
    </citation>
    <scope>NUCLEOTIDE SEQUENCE [LARGE SCALE GENOMIC DNA]</scope>
    <source>
        <strain evidence="2 3">HME9299</strain>
    </source>
</reference>
<dbReference type="Proteomes" id="UP000434850">
    <property type="component" value="Unassembled WGS sequence"/>
</dbReference>
<dbReference type="GO" id="GO:0008236">
    <property type="term" value="F:serine-type peptidase activity"/>
    <property type="evidence" value="ECO:0007669"/>
    <property type="project" value="InterPro"/>
</dbReference>
<dbReference type="EMBL" id="WQLA01000003">
    <property type="protein sequence ID" value="MVN91052.1"/>
    <property type="molecule type" value="Genomic_DNA"/>
</dbReference>
<dbReference type="InterPro" id="IPR001478">
    <property type="entry name" value="PDZ"/>
</dbReference>
<evidence type="ECO:0000313" key="3">
    <source>
        <dbReference type="Proteomes" id="UP000434850"/>
    </source>
</evidence>
<feature type="domain" description="PDZ" evidence="1">
    <location>
        <begin position="119"/>
        <end position="193"/>
    </location>
</feature>
<dbReference type="SUPFAM" id="SSF52096">
    <property type="entry name" value="ClpP/crotonase"/>
    <property type="match status" value="1"/>
</dbReference>
<dbReference type="AlphaFoldDB" id="A0A6I4I7H5"/>
<dbReference type="InterPro" id="IPR036034">
    <property type="entry name" value="PDZ_sf"/>
</dbReference>
<name>A0A6I4I7H5_9SPHI</name>
<dbReference type="PANTHER" id="PTHR32060:SF30">
    <property type="entry name" value="CARBOXY-TERMINAL PROCESSING PROTEASE CTPA"/>
    <property type="match status" value="1"/>
</dbReference>
<sequence>MRKNLLYLLLLAVAFTSCKKDKNKDGSNLDLLRDSVYMYAKEVYLWNDGLPSTEAFNPRRFTGNSDRAALQAEVDALSQIKINTSTGKPYEYDANDPGTAKYSYVDEGQAATSIGGTGGDFGFALTYTAADDLRIRYVYPGSSASQQGLTRGDRVTAINDQSVTLTTGTNSDPAFQRVSSALGSSSVKLNLTRRNGTTYTATVAKTSYTINPVAKFTTVTTNTGKKVGYFAFSRFTVMSNAKAKIDEAFNKFTADGITELVIDLRYNGGGAVETSQYLANYLVPSSRNGGLMFNEYFNTKLQSNIYPLLARKFKIDPGDFTTANNTFNFSKVGSLNLNRVFFLVTGSTASASELLINNLQPVLPQGVQLVGKTSYGKPVGFFAIPLGNASQFDLYLAEFESRNSAGTADFYQGMIPGGNFPGVMVEDDVTKDFGDPTEAMFSRAINFIDKGTYTVAGLNSTFSEKTQENQMLRKANQLIDVKQQFNGAIHEGRLKRLNH</sequence>
<evidence type="ECO:0000313" key="2">
    <source>
        <dbReference type="EMBL" id="MVN91052.1"/>
    </source>
</evidence>
<dbReference type="Gene3D" id="3.90.226.10">
    <property type="entry name" value="2-enoyl-CoA Hydratase, Chain A, domain 1"/>
    <property type="match status" value="1"/>
</dbReference>
<proteinExistence type="predicted"/>